<organism evidence="1 2">
    <name type="scientific">Penicillium canescens</name>
    <dbReference type="NCBI Taxonomy" id="5083"/>
    <lineage>
        <taxon>Eukaryota</taxon>
        <taxon>Fungi</taxon>
        <taxon>Dikarya</taxon>
        <taxon>Ascomycota</taxon>
        <taxon>Pezizomycotina</taxon>
        <taxon>Eurotiomycetes</taxon>
        <taxon>Eurotiomycetidae</taxon>
        <taxon>Eurotiales</taxon>
        <taxon>Aspergillaceae</taxon>
        <taxon>Penicillium</taxon>
    </lineage>
</organism>
<protein>
    <submittedName>
        <fullName evidence="1">Uncharacterized protein</fullName>
    </submittedName>
</protein>
<comment type="caution">
    <text evidence="1">The sequence shown here is derived from an EMBL/GenBank/DDBJ whole genome shotgun (WGS) entry which is preliminary data.</text>
</comment>
<evidence type="ECO:0000313" key="2">
    <source>
        <dbReference type="Proteomes" id="UP001219568"/>
    </source>
</evidence>
<sequence>MTEFNYLLRAFCAADISLSDVVKQMSKILAYRARAHFTLILGYEIYDQRCLMVEFDTSDITEKALSRIERCMKKHSVDGQFGTILKQREPDYEQWLFENISRHGVSSIWEQHEVMNGKSHVVVKEGILDEKIRMEFCNDLYTAH</sequence>
<keyword evidence="2" id="KW-1185">Reference proteome</keyword>
<dbReference type="EMBL" id="JAQJZL010000005">
    <property type="protein sequence ID" value="KAJ6041482.1"/>
    <property type="molecule type" value="Genomic_DNA"/>
</dbReference>
<dbReference type="Proteomes" id="UP001219568">
    <property type="component" value="Unassembled WGS sequence"/>
</dbReference>
<proteinExistence type="predicted"/>
<reference evidence="1" key="2">
    <citation type="submission" date="2023-01" db="EMBL/GenBank/DDBJ databases">
        <authorList>
            <person name="Petersen C."/>
        </authorList>
    </citation>
    <scope>NUCLEOTIDE SEQUENCE</scope>
    <source>
        <strain evidence="1">IBT 15450</strain>
    </source>
</reference>
<dbReference type="AlphaFoldDB" id="A0AAD6ICE5"/>
<accession>A0AAD6ICE5</accession>
<evidence type="ECO:0000313" key="1">
    <source>
        <dbReference type="EMBL" id="KAJ6041482.1"/>
    </source>
</evidence>
<name>A0AAD6ICE5_PENCN</name>
<gene>
    <name evidence="1" type="ORF">N7460_006872</name>
</gene>
<reference evidence="1" key="1">
    <citation type="journal article" date="2023" name="IMA Fungus">
        <title>Comparative genomic study of the Penicillium genus elucidates a diverse pangenome and 15 lateral gene transfer events.</title>
        <authorList>
            <person name="Petersen C."/>
            <person name="Sorensen T."/>
            <person name="Nielsen M.R."/>
            <person name="Sondergaard T.E."/>
            <person name="Sorensen J.L."/>
            <person name="Fitzpatrick D.A."/>
            <person name="Frisvad J.C."/>
            <person name="Nielsen K.L."/>
        </authorList>
    </citation>
    <scope>NUCLEOTIDE SEQUENCE</scope>
    <source>
        <strain evidence="1">IBT 15450</strain>
    </source>
</reference>